<sequence>MARAPETLYDPRNGDLSLKVTDWTLALDAEAPTRTNYFTIYWVRSGSGTFWADSGSYPFTAPALLFFVPYQYVRFAPTGPVEGVGVQFHANFLCIETYHEEVGCNGVLFNDLYGAPVVGLDGRHDREVGDLIGHIRRELTEGGLAHAEALLSYLKVFLIRATRLKRDQQGAAREAPAGRFPPDLTALRDLIETHYRKWHAPAEYAEALQADPKGLGKAVKAHLGKTLTELIRDRILKHAKWDLLHTLKPVKQVAHELGYTDELYFSRLFKRATGHSPAFFREYETAIRGGKNLSMPLPLPSIPLPPSDAQNIRSPAKES</sequence>
<dbReference type="PROSITE" id="PS01124">
    <property type="entry name" value="HTH_ARAC_FAMILY_2"/>
    <property type="match status" value="1"/>
</dbReference>
<dbReference type="PRINTS" id="PR00032">
    <property type="entry name" value="HTHARAC"/>
</dbReference>
<dbReference type="SUPFAM" id="SSF51215">
    <property type="entry name" value="Regulatory protein AraC"/>
    <property type="match status" value="1"/>
</dbReference>
<dbReference type="PANTHER" id="PTHR43280:SF32">
    <property type="entry name" value="TRANSCRIPTIONAL REGULATORY PROTEIN"/>
    <property type="match status" value="1"/>
</dbReference>
<dbReference type="Gene3D" id="1.10.10.60">
    <property type="entry name" value="Homeodomain-like"/>
    <property type="match status" value="1"/>
</dbReference>
<dbReference type="GO" id="GO:0043565">
    <property type="term" value="F:sequence-specific DNA binding"/>
    <property type="evidence" value="ECO:0007669"/>
    <property type="project" value="InterPro"/>
</dbReference>
<feature type="domain" description="HTH araC/xylS-type" evidence="5">
    <location>
        <begin position="185"/>
        <end position="283"/>
    </location>
</feature>
<dbReference type="GO" id="GO:0003700">
    <property type="term" value="F:DNA-binding transcription factor activity"/>
    <property type="evidence" value="ECO:0007669"/>
    <property type="project" value="InterPro"/>
</dbReference>
<evidence type="ECO:0000256" key="4">
    <source>
        <dbReference type="SAM" id="MobiDB-lite"/>
    </source>
</evidence>
<keyword evidence="1" id="KW-0805">Transcription regulation</keyword>
<evidence type="ECO:0000313" key="7">
    <source>
        <dbReference type="Proteomes" id="UP000214646"/>
    </source>
</evidence>
<dbReference type="SMART" id="SM00342">
    <property type="entry name" value="HTH_ARAC"/>
    <property type="match status" value="1"/>
</dbReference>
<feature type="region of interest" description="Disordered" evidence="4">
    <location>
        <begin position="298"/>
        <end position="319"/>
    </location>
</feature>
<organism evidence="6 7">
    <name type="scientific">Fimbriiglobus ruber</name>
    <dbReference type="NCBI Taxonomy" id="1908690"/>
    <lineage>
        <taxon>Bacteria</taxon>
        <taxon>Pseudomonadati</taxon>
        <taxon>Planctomycetota</taxon>
        <taxon>Planctomycetia</taxon>
        <taxon>Gemmatales</taxon>
        <taxon>Gemmataceae</taxon>
        <taxon>Fimbriiglobus</taxon>
    </lineage>
</organism>
<evidence type="ECO:0000256" key="2">
    <source>
        <dbReference type="ARBA" id="ARBA00023125"/>
    </source>
</evidence>
<keyword evidence="3" id="KW-0804">Transcription</keyword>
<evidence type="ECO:0000256" key="1">
    <source>
        <dbReference type="ARBA" id="ARBA00023015"/>
    </source>
</evidence>
<reference evidence="7" key="1">
    <citation type="submission" date="2017-06" db="EMBL/GenBank/DDBJ databases">
        <title>Genome analysis of Fimbriiglobus ruber SP5, the first member of the order Planctomycetales with confirmed chitinolytic capability.</title>
        <authorList>
            <person name="Ravin N.V."/>
            <person name="Rakitin A.L."/>
            <person name="Ivanova A.A."/>
            <person name="Beletsky A.V."/>
            <person name="Kulichevskaya I.S."/>
            <person name="Mardanov A.V."/>
            <person name="Dedysh S.N."/>
        </authorList>
    </citation>
    <scope>NUCLEOTIDE SEQUENCE [LARGE SCALE GENOMIC DNA]</scope>
    <source>
        <strain evidence="7">SP5</strain>
    </source>
</reference>
<evidence type="ECO:0000256" key="3">
    <source>
        <dbReference type="ARBA" id="ARBA00023163"/>
    </source>
</evidence>
<comment type="caution">
    <text evidence="6">The sequence shown here is derived from an EMBL/GenBank/DDBJ whole genome shotgun (WGS) entry which is preliminary data.</text>
</comment>
<dbReference type="RefSeq" id="WP_088257105.1">
    <property type="nucleotide sequence ID" value="NZ_NIDE01000011.1"/>
</dbReference>
<proteinExistence type="predicted"/>
<dbReference type="Proteomes" id="UP000214646">
    <property type="component" value="Unassembled WGS sequence"/>
</dbReference>
<keyword evidence="2" id="KW-0238">DNA-binding</keyword>
<accession>A0A225DCC8</accession>
<dbReference type="SUPFAM" id="SSF46689">
    <property type="entry name" value="Homeodomain-like"/>
    <property type="match status" value="1"/>
</dbReference>
<gene>
    <name evidence="6" type="ORF">FRUB_06224</name>
</gene>
<dbReference type="AlphaFoldDB" id="A0A225DCC8"/>
<dbReference type="InterPro" id="IPR037923">
    <property type="entry name" value="HTH-like"/>
</dbReference>
<dbReference type="PANTHER" id="PTHR43280">
    <property type="entry name" value="ARAC-FAMILY TRANSCRIPTIONAL REGULATOR"/>
    <property type="match status" value="1"/>
</dbReference>
<dbReference type="Pfam" id="PF12833">
    <property type="entry name" value="HTH_18"/>
    <property type="match status" value="1"/>
</dbReference>
<protein>
    <submittedName>
        <fullName evidence="6">Transcriptional regulator, AraC family</fullName>
    </submittedName>
</protein>
<keyword evidence="7" id="KW-1185">Reference proteome</keyword>
<name>A0A225DCC8_9BACT</name>
<dbReference type="InterPro" id="IPR009057">
    <property type="entry name" value="Homeodomain-like_sf"/>
</dbReference>
<dbReference type="OrthoDB" id="273555at2"/>
<evidence type="ECO:0000313" key="6">
    <source>
        <dbReference type="EMBL" id="OWK39142.1"/>
    </source>
</evidence>
<dbReference type="InterPro" id="IPR020449">
    <property type="entry name" value="Tscrpt_reg_AraC-type_HTH"/>
</dbReference>
<dbReference type="EMBL" id="NIDE01000011">
    <property type="protein sequence ID" value="OWK39142.1"/>
    <property type="molecule type" value="Genomic_DNA"/>
</dbReference>
<dbReference type="InterPro" id="IPR018060">
    <property type="entry name" value="HTH_AraC"/>
</dbReference>
<evidence type="ECO:0000259" key="5">
    <source>
        <dbReference type="PROSITE" id="PS01124"/>
    </source>
</evidence>